<gene>
    <name evidence="8" type="ORF">DZC30_01585</name>
</gene>
<proteinExistence type="predicted"/>
<comment type="caution">
    <text evidence="8">The sequence shown here is derived from an EMBL/GenBank/DDBJ whole genome shotgun (WGS) entry which is preliminary data.</text>
</comment>
<dbReference type="Gene3D" id="1.20.1250.20">
    <property type="entry name" value="MFS general substrate transporter like domains"/>
    <property type="match status" value="1"/>
</dbReference>
<feature type="transmembrane region" description="Helical" evidence="6">
    <location>
        <begin position="79"/>
        <end position="98"/>
    </location>
</feature>
<feature type="transmembrane region" description="Helical" evidence="6">
    <location>
        <begin position="352"/>
        <end position="374"/>
    </location>
</feature>
<dbReference type="SUPFAM" id="SSF103473">
    <property type="entry name" value="MFS general substrate transporter"/>
    <property type="match status" value="1"/>
</dbReference>
<comment type="subcellular location">
    <subcellularLocation>
        <location evidence="1">Membrane</location>
        <topology evidence="1">Multi-pass membrane protein</topology>
    </subcellularLocation>
</comment>
<feature type="transmembrane region" description="Helical" evidence="6">
    <location>
        <begin position="9"/>
        <end position="27"/>
    </location>
</feature>
<feature type="domain" description="Major facilitator superfamily (MFS) profile" evidence="7">
    <location>
        <begin position="13"/>
        <end position="426"/>
    </location>
</feature>
<feature type="transmembrane region" description="Helical" evidence="6">
    <location>
        <begin position="141"/>
        <end position="164"/>
    </location>
</feature>
<reference evidence="8 9" key="1">
    <citation type="submission" date="2018-08" db="EMBL/GenBank/DDBJ databases">
        <title>Comamonas testosteroni strain SWCO2.</title>
        <authorList>
            <person name="Jiang N."/>
            <person name="Zhang X.Z."/>
        </authorList>
    </citation>
    <scope>NUCLEOTIDE SEQUENCE [LARGE SCALE GENOMIC DNA]</scope>
    <source>
        <strain evidence="8 9">SWCO2</strain>
    </source>
</reference>
<keyword evidence="3 6" id="KW-0812">Transmembrane</keyword>
<dbReference type="EMBL" id="QURR01000001">
    <property type="protein sequence ID" value="RGE47106.1"/>
    <property type="molecule type" value="Genomic_DNA"/>
</dbReference>
<evidence type="ECO:0000256" key="5">
    <source>
        <dbReference type="ARBA" id="ARBA00023136"/>
    </source>
</evidence>
<feature type="transmembrane region" description="Helical" evidence="6">
    <location>
        <begin position="170"/>
        <end position="187"/>
    </location>
</feature>
<keyword evidence="4 6" id="KW-1133">Transmembrane helix</keyword>
<protein>
    <submittedName>
        <fullName evidence="8">MFS transporter</fullName>
    </submittedName>
</protein>
<dbReference type="InterPro" id="IPR011701">
    <property type="entry name" value="MFS"/>
</dbReference>
<dbReference type="InterPro" id="IPR036259">
    <property type="entry name" value="MFS_trans_sf"/>
</dbReference>
<dbReference type="InterPro" id="IPR020846">
    <property type="entry name" value="MFS_dom"/>
</dbReference>
<evidence type="ECO:0000256" key="2">
    <source>
        <dbReference type="ARBA" id="ARBA00022448"/>
    </source>
</evidence>
<evidence type="ECO:0000313" key="9">
    <source>
        <dbReference type="Proteomes" id="UP000261948"/>
    </source>
</evidence>
<evidence type="ECO:0000313" key="8">
    <source>
        <dbReference type="EMBL" id="RGE47106.1"/>
    </source>
</evidence>
<evidence type="ECO:0000259" key="7">
    <source>
        <dbReference type="PROSITE" id="PS50850"/>
    </source>
</evidence>
<evidence type="ECO:0000256" key="4">
    <source>
        <dbReference type="ARBA" id="ARBA00022989"/>
    </source>
</evidence>
<feature type="transmembrane region" description="Helical" evidence="6">
    <location>
        <begin position="289"/>
        <end position="307"/>
    </location>
</feature>
<dbReference type="PROSITE" id="PS50850">
    <property type="entry name" value="MFS"/>
    <property type="match status" value="1"/>
</dbReference>
<feature type="transmembrane region" description="Helical" evidence="6">
    <location>
        <begin position="313"/>
        <end position="332"/>
    </location>
</feature>
<feature type="transmembrane region" description="Helical" evidence="6">
    <location>
        <begin position="398"/>
        <end position="421"/>
    </location>
</feature>
<name>A0A373FSI0_COMTE</name>
<feature type="transmembrane region" description="Helical" evidence="6">
    <location>
        <begin position="104"/>
        <end position="129"/>
    </location>
</feature>
<dbReference type="Pfam" id="PF07690">
    <property type="entry name" value="MFS_1"/>
    <property type="match status" value="1"/>
</dbReference>
<dbReference type="GO" id="GO:0022857">
    <property type="term" value="F:transmembrane transporter activity"/>
    <property type="evidence" value="ECO:0007669"/>
    <property type="project" value="InterPro"/>
</dbReference>
<dbReference type="PANTHER" id="PTHR23505:SF79">
    <property type="entry name" value="PROTEIN SPINSTER"/>
    <property type="match status" value="1"/>
</dbReference>
<dbReference type="PANTHER" id="PTHR23505">
    <property type="entry name" value="SPINSTER"/>
    <property type="match status" value="1"/>
</dbReference>
<evidence type="ECO:0000256" key="1">
    <source>
        <dbReference type="ARBA" id="ARBA00004141"/>
    </source>
</evidence>
<dbReference type="InterPro" id="IPR044770">
    <property type="entry name" value="MFS_spinster-like"/>
</dbReference>
<dbReference type="OrthoDB" id="6057322at2"/>
<accession>A0A373FSI0</accession>
<keyword evidence="5 6" id="KW-0472">Membrane</keyword>
<keyword evidence="2" id="KW-0813">Transport</keyword>
<dbReference type="AlphaFoldDB" id="A0A373FSI0"/>
<dbReference type="GO" id="GO:0016020">
    <property type="term" value="C:membrane"/>
    <property type="evidence" value="ECO:0007669"/>
    <property type="project" value="UniProtKB-SubCell"/>
</dbReference>
<keyword evidence="9" id="KW-1185">Reference proteome</keyword>
<evidence type="ECO:0000256" key="3">
    <source>
        <dbReference type="ARBA" id="ARBA00022692"/>
    </source>
</evidence>
<feature type="transmembrane region" description="Helical" evidence="6">
    <location>
        <begin position="255"/>
        <end position="277"/>
    </location>
</feature>
<dbReference type="CDD" id="cd17328">
    <property type="entry name" value="MFS_spinster_like"/>
    <property type="match status" value="1"/>
</dbReference>
<feature type="transmembrane region" description="Helical" evidence="6">
    <location>
        <begin position="47"/>
        <end position="67"/>
    </location>
</feature>
<evidence type="ECO:0000256" key="6">
    <source>
        <dbReference type="SAM" id="Phobius"/>
    </source>
</evidence>
<sequence length="436" mass="46883">MKEANQSQSAWKIVTLLLLANMLNIYDRTLPAIVVEPIRREWGLSDTQFGLVGAAFTVAYALTVIPLGRWSDTASRKIIMGVGLLVWSLFTGFTGLAWSYAAFFVIRICVGIGEATFGPASTSLIGDLFPSEKRSLPMGIFMLGLPLGSLLAFFTTGPIVQYFGNWRAPFYIAVVPGVLLALLMLFIKEPARGAADGAQEKSQPVAKPIRKVLSSWTMRWLVVAGIFASMAAYAAGSFLVPLIQRYFGASLTTAAVMTGVIIGMSGLLGLTAGGAVADRMHRIHPKARLIFGASSMMLAAVLTALALRYEQGGLLIFTALFCLGWLLQYNFYTCVYPAMQDVVEPRLRATAYAVYTALLYILGGGMGPVLVGALSDHYTQVAMLAAHTNELTDQLKGVGLHGAMMVVPATLFLSGVAIWIANRSFVADAQKMRAAL</sequence>
<dbReference type="Proteomes" id="UP000261948">
    <property type="component" value="Unassembled WGS sequence"/>
</dbReference>
<feature type="transmembrane region" description="Helical" evidence="6">
    <location>
        <begin position="220"/>
        <end position="243"/>
    </location>
</feature>
<organism evidence="8 9">
    <name type="scientific">Comamonas testosteroni</name>
    <name type="common">Pseudomonas testosteroni</name>
    <dbReference type="NCBI Taxonomy" id="285"/>
    <lineage>
        <taxon>Bacteria</taxon>
        <taxon>Pseudomonadati</taxon>
        <taxon>Pseudomonadota</taxon>
        <taxon>Betaproteobacteria</taxon>
        <taxon>Burkholderiales</taxon>
        <taxon>Comamonadaceae</taxon>
        <taxon>Comamonas</taxon>
    </lineage>
</organism>